<name>A0AAV5HPL0_9ROSI</name>
<organism evidence="1 2">
    <name type="scientific">Rubroshorea leprosula</name>
    <dbReference type="NCBI Taxonomy" id="152421"/>
    <lineage>
        <taxon>Eukaryota</taxon>
        <taxon>Viridiplantae</taxon>
        <taxon>Streptophyta</taxon>
        <taxon>Embryophyta</taxon>
        <taxon>Tracheophyta</taxon>
        <taxon>Spermatophyta</taxon>
        <taxon>Magnoliopsida</taxon>
        <taxon>eudicotyledons</taxon>
        <taxon>Gunneridae</taxon>
        <taxon>Pentapetalae</taxon>
        <taxon>rosids</taxon>
        <taxon>malvids</taxon>
        <taxon>Malvales</taxon>
        <taxon>Dipterocarpaceae</taxon>
        <taxon>Rubroshorea</taxon>
    </lineage>
</organism>
<protein>
    <submittedName>
        <fullName evidence="1">Uncharacterized protein</fullName>
    </submittedName>
</protein>
<dbReference type="AlphaFoldDB" id="A0AAV5HPL0"/>
<accession>A0AAV5HPL0</accession>
<proteinExistence type="predicted"/>
<dbReference type="EMBL" id="BPVZ01000002">
    <property type="protein sequence ID" value="GKU88640.1"/>
    <property type="molecule type" value="Genomic_DNA"/>
</dbReference>
<comment type="caution">
    <text evidence="1">The sequence shown here is derived from an EMBL/GenBank/DDBJ whole genome shotgun (WGS) entry which is preliminary data.</text>
</comment>
<keyword evidence="2" id="KW-1185">Reference proteome</keyword>
<dbReference type="Proteomes" id="UP001054252">
    <property type="component" value="Unassembled WGS sequence"/>
</dbReference>
<gene>
    <name evidence="1" type="ORF">SLEP1_g2877</name>
</gene>
<evidence type="ECO:0000313" key="1">
    <source>
        <dbReference type="EMBL" id="GKU88640.1"/>
    </source>
</evidence>
<sequence>MARKIKRYGRPNVSPKRSGQIRLIQKIPRFRSSLLMCTLYCHISSSLRTHLPGRYKHDIMPDRHTRDSSFKSVDLLLKFPKIQLVTYCGGSHICQVDTRIAARTGHKLLRKSMGTSGRPKCEVAPSSQRWCSKLRSSQIRAARAFHAGMAPERARLLPITSARRHDRPTLMWL</sequence>
<evidence type="ECO:0000313" key="2">
    <source>
        <dbReference type="Proteomes" id="UP001054252"/>
    </source>
</evidence>
<reference evidence="1 2" key="1">
    <citation type="journal article" date="2021" name="Commun. Biol.">
        <title>The genome of Shorea leprosula (Dipterocarpaceae) highlights the ecological relevance of drought in aseasonal tropical rainforests.</title>
        <authorList>
            <person name="Ng K.K.S."/>
            <person name="Kobayashi M.J."/>
            <person name="Fawcett J.A."/>
            <person name="Hatakeyama M."/>
            <person name="Paape T."/>
            <person name="Ng C.H."/>
            <person name="Ang C.C."/>
            <person name="Tnah L.H."/>
            <person name="Lee C.T."/>
            <person name="Nishiyama T."/>
            <person name="Sese J."/>
            <person name="O'Brien M.J."/>
            <person name="Copetti D."/>
            <person name="Mohd Noor M.I."/>
            <person name="Ong R.C."/>
            <person name="Putra M."/>
            <person name="Sireger I.Z."/>
            <person name="Indrioko S."/>
            <person name="Kosugi Y."/>
            <person name="Izuno A."/>
            <person name="Isagi Y."/>
            <person name="Lee S.L."/>
            <person name="Shimizu K.K."/>
        </authorList>
    </citation>
    <scope>NUCLEOTIDE SEQUENCE [LARGE SCALE GENOMIC DNA]</scope>
    <source>
        <strain evidence="1">214</strain>
    </source>
</reference>